<evidence type="ECO:0000256" key="7">
    <source>
        <dbReference type="ARBA" id="ARBA00022490"/>
    </source>
</evidence>
<feature type="binding site" evidence="16">
    <location>
        <position position="121"/>
    </location>
    <ligand>
        <name>K(+)</name>
        <dbReference type="ChEBI" id="CHEBI:29103"/>
    </ligand>
</feature>
<comment type="caution">
    <text evidence="17">The sequence shown here is derived from an EMBL/GenBank/DDBJ whole genome shotgun (WGS) entry which is preliminary data.</text>
</comment>
<dbReference type="Pfam" id="PF03309">
    <property type="entry name" value="Pan_kinase"/>
    <property type="match status" value="1"/>
</dbReference>
<dbReference type="EC" id="2.7.1.33" evidence="6 16"/>
<dbReference type="OrthoDB" id="9781305at2"/>
<dbReference type="InterPro" id="IPR004619">
    <property type="entry name" value="Type_III_PanK"/>
</dbReference>
<evidence type="ECO:0000256" key="11">
    <source>
        <dbReference type="ARBA" id="ARBA00022840"/>
    </source>
</evidence>
<evidence type="ECO:0000256" key="8">
    <source>
        <dbReference type="ARBA" id="ARBA00022679"/>
    </source>
</evidence>
<dbReference type="GO" id="GO:0046872">
    <property type="term" value="F:metal ion binding"/>
    <property type="evidence" value="ECO:0007669"/>
    <property type="project" value="UniProtKB-KW"/>
</dbReference>
<evidence type="ECO:0000256" key="16">
    <source>
        <dbReference type="HAMAP-Rule" id="MF_01274"/>
    </source>
</evidence>
<dbReference type="RefSeq" id="WP_126762745.1">
    <property type="nucleotide sequence ID" value="NZ_JBHLTZ010000004.1"/>
</dbReference>
<proteinExistence type="inferred from homology"/>
<evidence type="ECO:0000256" key="10">
    <source>
        <dbReference type="ARBA" id="ARBA00022777"/>
    </source>
</evidence>
<dbReference type="InterPro" id="IPR043129">
    <property type="entry name" value="ATPase_NBD"/>
</dbReference>
<keyword evidence="9 16" id="KW-0547">Nucleotide-binding</keyword>
<evidence type="ECO:0000256" key="9">
    <source>
        <dbReference type="ARBA" id="ARBA00022741"/>
    </source>
</evidence>
<feature type="binding site" evidence="16">
    <location>
        <position position="92"/>
    </location>
    <ligand>
        <name>substrate</name>
    </ligand>
</feature>
<comment type="function">
    <text evidence="16">Catalyzes the phosphorylation of pantothenate (Pan), the first step in CoA biosynthesis.</text>
</comment>
<dbReference type="GO" id="GO:0005524">
    <property type="term" value="F:ATP binding"/>
    <property type="evidence" value="ECO:0007669"/>
    <property type="project" value="UniProtKB-UniRule"/>
</dbReference>
<evidence type="ECO:0000256" key="6">
    <source>
        <dbReference type="ARBA" id="ARBA00012102"/>
    </source>
</evidence>
<gene>
    <name evidence="16" type="primary">coaX</name>
    <name evidence="17" type="ORF">CWI69_05965</name>
</gene>
<keyword evidence="10 16" id="KW-0418">Kinase</keyword>
<evidence type="ECO:0000256" key="4">
    <source>
        <dbReference type="ARBA" id="ARBA00005225"/>
    </source>
</evidence>
<comment type="cofactor">
    <cofactor evidence="2">
        <name>K(+)</name>
        <dbReference type="ChEBI" id="CHEBI:29103"/>
    </cofactor>
</comment>
<comment type="catalytic activity">
    <reaction evidence="1 16">
        <text>(R)-pantothenate + ATP = (R)-4'-phosphopantothenate + ADP + H(+)</text>
        <dbReference type="Rhea" id="RHEA:16373"/>
        <dbReference type="ChEBI" id="CHEBI:10986"/>
        <dbReference type="ChEBI" id="CHEBI:15378"/>
        <dbReference type="ChEBI" id="CHEBI:29032"/>
        <dbReference type="ChEBI" id="CHEBI:30616"/>
        <dbReference type="ChEBI" id="CHEBI:456216"/>
        <dbReference type="EC" id="2.7.1.33"/>
    </reaction>
</comment>
<feature type="active site" description="Proton acceptor" evidence="16">
    <location>
        <position position="101"/>
    </location>
</feature>
<dbReference type="Proteomes" id="UP000287198">
    <property type="component" value="Unassembled WGS sequence"/>
</dbReference>
<comment type="similarity">
    <text evidence="14 16">Belongs to the type III pantothenate kinase family.</text>
</comment>
<reference evidence="18" key="1">
    <citation type="journal article" date="2018" name="Front. Microbiol.">
        <title>Genome-Based Analysis Reveals the Taxonomy and Diversity of the Family Idiomarinaceae.</title>
        <authorList>
            <person name="Liu Y."/>
            <person name="Lai Q."/>
            <person name="Shao Z."/>
        </authorList>
    </citation>
    <scope>NUCLEOTIDE SEQUENCE [LARGE SCALE GENOMIC DNA]</scope>
    <source>
        <strain evidence="18">BH195</strain>
    </source>
</reference>
<evidence type="ECO:0000256" key="13">
    <source>
        <dbReference type="ARBA" id="ARBA00022993"/>
    </source>
</evidence>
<dbReference type="HAMAP" id="MF_01274">
    <property type="entry name" value="Pantothen_kinase_3"/>
    <property type="match status" value="1"/>
</dbReference>
<accession>A0A432Y1Y0</accession>
<evidence type="ECO:0000313" key="17">
    <source>
        <dbReference type="EMBL" id="RUO54936.1"/>
    </source>
</evidence>
<comment type="pathway">
    <text evidence="4 16">Cofactor biosynthesis; coenzyme A biosynthesis; CoA from (R)-pantothenate: step 1/5.</text>
</comment>
<name>A0A432Y1Y0_9GAMM</name>
<keyword evidence="7 16" id="KW-0963">Cytoplasm</keyword>
<comment type="subunit">
    <text evidence="5 16">Homodimer.</text>
</comment>
<dbReference type="EMBL" id="PIPW01000001">
    <property type="protein sequence ID" value="RUO54936.1"/>
    <property type="molecule type" value="Genomic_DNA"/>
</dbReference>
<dbReference type="SUPFAM" id="SSF53067">
    <property type="entry name" value="Actin-like ATPase domain"/>
    <property type="match status" value="2"/>
</dbReference>
<feature type="binding site" evidence="16">
    <location>
        <position position="178"/>
    </location>
    <ligand>
        <name>substrate</name>
    </ligand>
</feature>
<comment type="subcellular location">
    <subcellularLocation>
        <location evidence="3 16">Cytoplasm</location>
    </subcellularLocation>
</comment>
<sequence length="248" mass="27499">MNPKKLLIDAGNTRVKVAQMDADGHLEPLFNLPYDELRPTRLDASVDAVWLALVGGAPQQTLLQEWLQRECQSAKLHTVASEASNFGVRNAYQEPTHLGVDRWLAMLGAYNEVRKPTLIVDAGTAITVDWIDGEGQHLGGWIAPGVDLMQRAVVERAPRVFTHGTNMWGRANKLGTSTPEGLMDGCVNMFAGIVRQALYVTETEFDWFDFRLLFSGGSTPLLPVELKRRGELRSELVLQGLALYARND</sequence>
<keyword evidence="18" id="KW-1185">Reference proteome</keyword>
<dbReference type="NCBIfam" id="TIGR00671">
    <property type="entry name" value="baf"/>
    <property type="match status" value="1"/>
</dbReference>
<dbReference type="UniPathway" id="UPA00241">
    <property type="reaction ID" value="UER00352"/>
</dbReference>
<dbReference type="PANTHER" id="PTHR34265:SF1">
    <property type="entry name" value="TYPE III PANTOTHENATE KINASE"/>
    <property type="match status" value="1"/>
</dbReference>
<keyword evidence="8 16" id="KW-0808">Transferase</keyword>
<feature type="binding site" evidence="16">
    <location>
        <begin position="9"/>
        <end position="16"/>
    </location>
    <ligand>
        <name>ATP</name>
        <dbReference type="ChEBI" id="CHEBI:30616"/>
    </ligand>
</feature>
<evidence type="ECO:0000256" key="3">
    <source>
        <dbReference type="ARBA" id="ARBA00004496"/>
    </source>
</evidence>
<keyword evidence="13 16" id="KW-0173">Coenzyme A biosynthesis</keyword>
<evidence type="ECO:0000256" key="5">
    <source>
        <dbReference type="ARBA" id="ARBA00011738"/>
    </source>
</evidence>
<dbReference type="PANTHER" id="PTHR34265">
    <property type="entry name" value="TYPE III PANTOTHENATE KINASE"/>
    <property type="match status" value="1"/>
</dbReference>
<feature type="binding site" evidence="16">
    <location>
        <begin position="99"/>
        <end position="102"/>
    </location>
    <ligand>
        <name>substrate</name>
    </ligand>
</feature>
<feature type="binding site" evidence="16">
    <location>
        <position position="124"/>
    </location>
    <ligand>
        <name>ATP</name>
        <dbReference type="ChEBI" id="CHEBI:30616"/>
    </ligand>
</feature>
<evidence type="ECO:0000256" key="14">
    <source>
        <dbReference type="ARBA" id="ARBA00038036"/>
    </source>
</evidence>
<dbReference type="GO" id="GO:0004594">
    <property type="term" value="F:pantothenate kinase activity"/>
    <property type="evidence" value="ECO:0007669"/>
    <property type="project" value="UniProtKB-UniRule"/>
</dbReference>
<evidence type="ECO:0000313" key="18">
    <source>
        <dbReference type="Proteomes" id="UP000287198"/>
    </source>
</evidence>
<evidence type="ECO:0000256" key="15">
    <source>
        <dbReference type="ARBA" id="ARBA00040883"/>
    </source>
</evidence>
<dbReference type="AlphaFoldDB" id="A0A432Y1Y0"/>
<evidence type="ECO:0000256" key="12">
    <source>
        <dbReference type="ARBA" id="ARBA00022958"/>
    </source>
</evidence>
<keyword evidence="11 16" id="KW-0067">ATP-binding</keyword>
<protein>
    <recommendedName>
        <fullName evidence="15 16">Type III pantothenate kinase</fullName>
        <ecNumber evidence="6 16">2.7.1.33</ecNumber>
    </recommendedName>
    <alternativeName>
        <fullName evidence="16">PanK-III</fullName>
    </alternativeName>
    <alternativeName>
        <fullName evidence="16">Pantothenic acid kinase</fullName>
    </alternativeName>
</protein>
<dbReference type="GO" id="GO:0005737">
    <property type="term" value="C:cytoplasm"/>
    <property type="evidence" value="ECO:0007669"/>
    <property type="project" value="UniProtKB-SubCell"/>
</dbReference>
<dbReference type="Gene3D" id="3.30.420.40">
    <property type="match status" value="2"/>
</dbReference>
<comment type="cofactor">
    <cofactor evidence="16">
        <name>NH4(+)</name>
        <dbReference type="ChEBI" id="CHEBI:28938"/>
    </cofactor>
    <cofactor evidence="16">
        <name>K(+)</name>
        <dbReference type="ChEBI" id="CHEBI:29103"/>
    </cofactor>
    <text evidence="16">A monovalent cation. Ammonium or potassium.</text>
</comment>
<evidence type="ECO:0000256" key="1">
    <source>
        <dbReference type="ARBA" id="ARBA00001206"/>
    </source>
</evidence>
<organism evidence="17 18">
    <name type="scientific">Pseudidiomarina halophila</name>
    <dbReference type="NCBI Taxonomy" id="1449799"/>
    <lineage>
        <taxon>Bacteria</taxon>
        <taxon>Pseudomonadati</taxon>
        <taxon>Pseudomonadota</taxon>
        <taxon>Gammaproteobacteria</taxon>
        <taxon>Alteromonadales</taxon>
        <taxon>Idiomarinaceae</taxon>
        <taxon>Pseudidiomarina</taxon>
    </lineage>
</organism>
<dbReference type="CDD" id="cd24015">
    <property type="entry name" value="ASKHA_NBD_PanK-III"/>
    <property type="match status" value="1"/>
</dbReference>
<keyword evidence="12 16" id="KW-0630">Potassium</keyword>
<keyword evidence="16" id="KW-0479">Metal-binding</keyword>
<evidence type="ECO:0000256" key="2">
    <source>
        <dbReference type="ARBA" id="ARBA00001958"/>
    </source>
</evidence>
<dbReference type="GO" id="GO:0015937">
    <property type="term" value="P:coenzyme A biosynthetic process"/>
    <property type="evidence" value="ECO:0007669"/>
    <property type="project" value="UniProtKB-UniRule"/>
</dbReference>